<keyword evidence="9" id="KW-1185">Reference proteome</keyword>
<evidence type="ECO:0000256" key="4">
    <source>
        <dbReference type="SAM" id="Phobius"/>
    </source>
</evidence>
<dbReference type="Gene3D" id="3.30.1390.30">
    <property type="entry name" value="Penicillin-binding protein 2a, domain 3"/>
    <property type="match status" value="1"/>
</dbReference>
<dbReference type="InterPro" id="IPR050515">
    <property type="entry name" value="Beta-lactam/transpept"/>
</dbReference>
<evidence type="ECO:0000259" key="5">
    <source>
        <dbReference type="Pfam" id="PF00905"/>
    </source>
</evidence>
<evidence type="ECO:0000256" key="1">
    <source>
        <dbReference type="ARBA" id="ARBA00004162"/>
    </source>
</evidence>
<gene>
    <name evidence="8" type="ORF">ACFSBK_05215</name>
</gene>
<dbReference type="RefSeq" id="WP_058918947.1">
    <property type="nucleotide sequence ID" value="NZ_JBHSQC010000004.1"/>
</dbReference>
<dbReference type="PANTHER" id="PTHR30627">
    <property type="entry name" value="PEPTIDOGLYCAN D,D-TRANSPEPTIDASE"/>
    <property type="match status" value="1"/>
</dbReference>
<reference evidence="9" key="1">
    <citation type="journal article" date="2019" name="Int. J. Syst. Evol. Microbiol.">
        <title>The Global Catalogue of Microorganisms (GCM) 10K type strain sequencing project: providing services to taxonomists for standard genome sequencing and annotation.</title>
        <authorList>
            <consortium name="The Broad Institute Genomics Platform"/>
            <consortium name="The Broad Institute Genome Sequencing Center for Infectious Disease"/>
            <person name="Wu L."/>
            <person name="Ma J."/>
        </authorList>
    </citation>
    <scope>NUCLEOTIDE SEQUENCE [LARGE SCALE GENOMIC DNA]</scope>
    <source>
        <strain evidence="9">KCTC 42143</strain>
    </source>
</reference>
<protein>
    <submittedName>
        <fullName evidence="8">Penicillin-binding transpeptidase domain-containing protein</fullName>
    </submittedName>
</protein>
<organism evidence="8 9">
    <name type="scientific">Carnobacterium antarcticum</name>
    <dbReference type="NCBI Taxonomy" id="2126436"/>
    <lineage>
        <taxon>Bacteria</taxon>
        <taxon>Bacillati</taxon>
        <taxon>Bacillota</taxon>
        <taxon>Bacilli</taxon>
        <taxon>Lactobacillales</taxon>
        <taxon>Carnobacteriaceae</taxon>
        <taxon>Carnobacterium</taxon>
    </lineage>
</organism>
<dbReference type="InterPro" id="IPR007887">
    <property type="entry name" value="MecA_N"/>
</dbReference>
<keyword evidence="4" id="KW-1133">Transmembrane helix</keyword>
<evidence type="ECO:0000256" key="3">
    <source>
        <dbReference type="ARBA" id="ARBA00023136"/>
    </source>
</evidence>
<accession>A0ABW4NM99</accession>
<dbReference type="Gene3D" id="3.40.710.10">
    <property type="entry name" value="DD-peptidase/beta-lactamase superfamily"/>
    <property type="match status" value="1"/>
</dbReference>
<proteinExistence type="inferred from homology"/>
<dbReference type="Proteomes" id="UP001597285">
    <property type="component" value="Unassembled WGS sequence"/>
</dbReference>
<dbReference type="Gene3D" id="3.10.450.100">
    <property type="entry name" value="NTF2-like, domain 1"/>
    <property type="match status" value="1"/>
</dbReference>
<feature type="domain" description="Penicillin-binding protein dimerisation" evidence="6">
    <location>
        <begin position="173"/>
        <end position="329"/>
    </location>
</feature>
<dbReference type="InterPro" id="IPR005311">
    <property type="entry name" value="PBP_dimer"/>
</dbReference>
<evidence type="ECO:0000259" key="7">
    <source>
        <dbReference type="Pfam" id="PF05223"/>
    </source>
</evidence>
<comment type="similarity">
    <text evidence="2">Belongs to the transpeptidase family.</text>
</comment>
<evidence type="ECO:0000256" key="2">
    <source>
        <dbReference type="ARBA" id="ARBA00007171"/>
    </source>
</evidence>
<dbReference type="SUPFAM" id="SSF56519">
    <property type="entry name" value="Penicillin binding protein dimerisation domain"/>
    <property type="match status" value="1"/>
</dbReference>
<name>A0ABW4NM99_9LACT</name>
<dbReference type="Gene3D" id="3.90.1310.10">
    <property type="entry name" value="Penicillin-binding protein 2a (Domain 2)"/>
    <property type="match status" value="1"/>
</dbReference>
<dbReference type="EMBL" id="JBHUFF010000009">
    <property type="protein sequence ID" value="MFD1799260.1"/>
    <property type="molecule type" value="Genomic_DNA"/>
</dbReference>
<evidence type="ECO:0000313" key="9">
    <source>
        <dbReference type="Proteomes" id="UP001597285"/>
    </source>
</evidence>
<dbReference type="SUPFAM" id="SSF56601">
    <property type="entry name" value="beta-lactamase/transpeptidase-like"/>
    <property type="match status" value="1"/>
</dbReference>
<dbReference type="Pfam" id="PF03717">
    <property type="entry name" value="PBP_dimer"/>
    <property type="match status" value="1"/>
</dbReference>
<keyword evidence="3 4" id="KW-0472">Membrane</keyword>
<comment type="subcellular location">
    <subcellularLocation>
        <location evidence="1">Cell membrane</location>
        <topology evidence="1">Single-pass membrane protein</topology>
    </subcellularLocation>
</comment>
<dbReference type="Pfam" id="PF05223">
    <property type="entry name" value="MecA_N"/>
    <property type="match status" value="1"/>
</dbReference>
<feature type="domain" description="NTF2-like N-terminal transpeptidase" evidence="7">
    <location>
        <begin position="47"/>
        <end position="165"/>
    </location>
</feature>
<sequence length="682" mass="73711">MNTNTAKRNQKNTRFWVIIIAVVLVAAVIGGGTGYYFWAKNRDEKAAQATVAAYVAAVEKQDYSAVSQMVSESSLKDINYTKEAMVERYETVYGGVGAANLTVKDLKVALNDAKDQYAISYTVQMETSLGQLDDQDFATTMSKVEGDYQLDWTTQLIFPDLEPNDKIRLTTSAGERGDILAADGTPLATEGQVWEAGMHPVALGEGEEKTAQLKKISETFDVPVEQLETSLAAEWVTTDSFVPFKVISDNDTPELAGVLYQEKSMRNYPLNEATAHLIGYVGAVSAEDIEKDQTLQEGDTVGKSGLEATFDKRLRGQKGGRIVINDESDTLKKVMQESEVENGEDITLTLNADLQQAAFDQLEGESGSAVFLDPIDGSLLALVSTPSYDANLMTAGISSEEYQAYADDPASPFLARYAAGYAPGSTFKVITGAIGLDAGITMPEKTHEIDGLQWQKDSSWGDHFVTRVSATPVVNLEDALVYSDNIYFAQEALEMGQKTYEAGLAKFIFGEELNLPIAMNEAQISNDGKLASDVLLADTAYGQGQLLMNPIQQAVSYTPFANEGKLVYPKLTADQSTAEPKEAITAEAAQIIKDDLIQVVENANGTAHSLASINQSIAAKTGTAETIEGQTAEDEAETNGFLLTFDAENSSYLMVAMIEGKSSGDVTKAMKPVLEQMDTLLP</sequence>
<dbReference type="PANTHER" id="PTHR30627:SF25">
    <property type="entry name" value="PENICILLIN-BINDING PROTEIN 3"/>
    <property type="match status" value="1"/>
</dbReference>
<dbReference type="InterPro" id="IPR036138">
    <property type="entry name" value="PBP_dimer_sf"/>
</dbReference>
<dbReference type="SUPFAM" id="SSF54427">
    <property type="entry name" value="NTF2-like"/>
    <property type="match status" value="1"/>
</dbReference>
<keyword evidence="4" id="KW-0812">Transmembrane</keyword>
<dbReference type="Pfam" id="PF00905">
    <property type="entry name" value="Transpeptidase"/>
    <property type="match status" value="1"/>
</dbReference>
<evidence type="ECO:0000313" key="8">
    <source>
        <dbReference type="EMBL" id="MFD1799260.1"/>
    </source>
</evidence>
<dbReference type="InterPro" id="IPR001460">
    <property type="entry name" value="PCN-bd_Tpept"/>
</dbReference>
<dbReference type="InterPro" id="IPR032710">
    <property type="entry name" value="NTF2-like_dom_sf"/>
</dbReference>
<feature type="domain" description="Penicillin-binding protein transpeptidase" evidence="5">
    <location>
        <begin position="367"/>
        <end position="668"/>
    </location>
</feature>
<comment type="caution">
    <text evidence="8">The sequence shown here is derived from an EMBL/GenBank/DDBJ whole genome shotgun (WGS) entry which is preliminary data.</text>
</comment>
<feature type="transmembrane region" description="Helical" evidence="4">
    <location>
        <begin position="15"/>
        <end position="38"/>
    </location>
</feature>
<dbReference type="InterPro" id="IPR012338">
    <property type="entry name" value="Beta-lactam/transpept-like"/>
</dbReference>
<evidence type="ECO:0000259" key="6">
    <source>
        <dbReference type="Pfam" id="PF03717"/>
    </source>
</evidence>